<keyword evidence="1" id="KW-0812">Transmembrane</keyword>
<evidence type="ECO:0000313" key="3">
    <source>
        <dbReference type="Proteomes" id="UP000516314"/>
    </source>
</evidence>
<reference evidence="2 3" key="1">
    <citation type="submission" date="2020-09" db="EMBL/GenBank/DDBJ databases">
        <authorList>
            <person name="Ashkenazy H."/>
        </authorList>
    </citation>
    <scope>NUCLEOTIDE SEQUENCE [LARGE SCALE GENOMIC DNA]</scope>
    <source>
        <strain evidence="3">cv. Cdm-0</strain>
    </source>
</reference>
<accession>A0A7G2F876</accession>
<name>A0A7G2F876_ARATH</name>
<dbReference type="EMBL" id="LR881470">
    <property type="protein sequence ID" value="CAD5331918.1"/>
    <property type="molecule type" value="Genomic_DNA"/>
</dbReference>
<dbReference type="Proteomes" id="UP000516314">
    <property type="component" value="Chromosome 5"/>
</dbReference>
<organism evidence="2 3">
    <name type="scientific">Arabidopsis thaliana</name>
    <name type="common">Mouse-ear cress</name>
    <dbReference type="NCBI Taxonomy" id="3702"/>
    <lineage>
        <taxon>Eukaryota</taxon>
        <taxon>Viridiplantae</taxon>
        <taxon>Streptophyta</taxon>
        <taxon>Embryophyta</taxon>
        <taxon>Tracheophyta</taxon>
        <taxon>Spermatophyta</taxon>
        <taxon>Magnoliopsida</taxon>
        <taxon>eudicotyledons</taxon>
        <taxon>Gunneridae</taxon>
        <taxon>Pentapetalae</taxon>
        <taxon>rosids</taxon>
        <taxon>malvids</taxon>
        <taxon>Brassicales</taxon>
        <taxon>Brassicaceae</taxon>
        <taxon>Camelineae</taxon>
        <taxon>Arabidopsis</taxon>
    </lineage>
</organism>
<gene>
    <name evidence="2" type="ORF">AT9943_LOCUS19359</name>
</gene>
<evidence type="ECO:0000313" key="2">
    <source>
        <dbReference type="EMBL" id="CAD5331918.1"/>
    </source>
</evidence>
<keyword evidence="1" id="KW-1133">Transmembrane helix</keyword>
<dbReference type="AlphaFoldDB" id="A0A7G2F876"/>
<sequence length="244" mass="28015">MGSLEFGDGSHLIFDLTATHLPLLGRIVEQSQDDCWARVLRKILEFAFNRNIENVAEQIPLSMKGLINKVRAGREKDENRRRLDKIQDLTIDSLKKPIDYIREIGLEKDFGRIKDNMFRVRGSFTTKPNATPNEIRDVLLTYGVVGIYVHMEAKFRTLKEEIYTLNIPQGAVLAKKRHVLIIVSYGMTRDGKIFSLRKTLGGRRGELEDMEGLSLLRHALYFMLMVCLSDVFLGVKLGTYIIIW</sequence>
<keyword evidence="1" id="KW-0472">Membrane</keyword>
<feature type="transmembrane region" description="Helical" evidence="1">
    <location>
        <begin position="220"/>
        <end position="243"/>
    </location>
</feature>
<evidence type="ECO:0000256" key="1">
    <source>
        <dbReference type="SAM" id="Phobius"/>
    </source>
</evidence>
<protein>
    <submittedName>
        <fullName evidence="2">(thale cress) hypothetical protein</fullName>
    </submittedName>
</protein>
<proteinExistence type="predicted"/>